<evidence type="ECO:0000313" key="2">
    <source>
        <dbReference type="EMBL" id="VAX37930.1"/>
    </source>
</evidence>
<accession>A0A3B1DS78</accession>
<gene>
    <name evidence="2" type="ORF">MNBD_UNCLBAC01-414</name>
</gene>
<sequence length="198" mass="23365">MSNIFLTIIKSIFALLILPIIIASVTVVQGHFVHYPNIYQEFFFWGMLAFLITFLFLYQFWGFYEFGQKAMKTIFGFMSPLNRFMSTSIPFYFTVTMIAFWAIKNFFQTNNYDHHFIFFAGFALTMHILMTAQNLQEQEKTPIKPTYLFTISLSVLINILLSILLMDLASGRWTFPVFFNELIKQTQHTYELILNIFP</sequence>
<keyword evidence="1" id="KW-0812">Transmembrane</keyword>
<dbReference type="EMBL" id="UOGJ01000144">
    <property type="protein sequence ID" value="VAX37930.1"/>
    <property type="molecule type" value="Genomic_DNA"/>
</dbReference>
<dbReference type="AlphaFoldDB" id="A0A3B1DS78"/>
<feature type="transmembrane region" description="Helical" evidence="1">
    <location>
        <begin position="115"/>
        <end position="135"/>
    </location>
</feature>
<proteinExistence type="predicted"/>
<reference evidence="2" key="1">
    <citation type="submission" date="2018-06" db="EMBL/GenBank/DDBJ databases">
        <authorList>
            <person name="Zhirakovskaya E."/>
        </authorList>
    </citation>
    <scope>NUCLEOTIDE SEQUENCE</scope>
</reference>
<feature type="transmembrane region" description="Helical" evidence="1">
    <location>
        <begin position="42"/>
        <end position="64"/>
    </location>
</feature>
<feature type="transmembrane region" description="Helical" evidence="1">
    <location>
        <begin position="147"/>
        <end position="166"/>
    </location>
</feature>
<protein>
    <submittedName>
        <fullName evidence="2">Uncharacterized protein</fullName>
    </submittedName>
</protein>
<name>A0A3B1DS78_9ZZZZ</name>
<keyword evidence="1" id="KW-1133">Transmembrane helix</keyword>
<feature type="transmembrane region" description="Helical" evidence="1">
    <location>
        <begin position="12"/>
        <end position="30"/>
    </location>
</feature>
<keyword evidence="1" id="KW-0472">Membrane</keyword>
<feature type="transmembrane region" description="Helical" evidence="1">
    <location>
        <begin position="84"/>
        <end position="103"/>
    </location>
</feature>
<evidence type="ECO:0000256" key="1">
    <source>
        <dbReference type="SAM" id="Phobius"/>
    </source>
</evidence>
<organism evidence="2">
    <name type="scientific">hydrothermal vent metagenome</name>
    <dbReference type="NCBI Taxonomy" id="652676"/>
    <lineage>
        <taxon>unclassified sequences</taxon>
        <taxon>metagenomes</taxon>
        <taxon>ecological metagenomes</taxon>
    </lineage>
</organism>